<feature type="region of interest" description="Disordered" evidence="1">
    <location>
        <begin position="470"/>
        <end position="524"/>
    </location>
</feature>
<dbReference type="Pfam" id="PF03659">
    <property type="entry name" value="Glyco_hydro_71"/>
    <property type="match status" value="1"/>
</dbReference>
<dbReference type="CDD" id="cd11577">
    <property type="entry name" value="GH71"/>
    <property type="match status" value="1"/>
</dbReference>
<sequence>MTVSLALPYYQTTAPYGSSTFVQSHFCCVTANMNWRAAIASALLGAACVDAKAVVAHFMMSNCYLYTSVEWTSDIQAAQDAHIDGFALNVANNPDSTTIQQIANAFTAANNMGFKLLFSFDYAGAGAWPQNQVISYIQQYSSNAAYMQYKGKPLVTTFEGPQQAGDWTNIKSQTGCFFIPDWASIGASSAVTAGGSVADGLFSWEAWPNGPNNMNTNGDINYVSALNGKPYMMAVSPWFYTNVPNFGKNWLWRGDDLWFDRWNEVLSIQPEFVQIISWNDWPESHYIGPLRPKEFGAFAYGGAPYNYADGMPHDGWRALLPYWIDTYKGTTPQMKHETLSFWYRLSPKTACGTGGTSGNDAGHNQQTYAPSDIVQDMIFFDAYLSSAADAVVTIGGSNTTATWSTKPSGGSGVYHGSVPFNGRTGSVSIKIVRDGNTIVSQAGKDISTTCTIGVTNWNAYVGSAVGSIASTSKTSSTSSTSTSSTASTTSTSKATTSSTVTSTSLAPSNTSKSSTVTSTSSSSTSAATSTITVPMVFTVTQNVVCVCAPNCKCNPESAAAAATSSFSSSVTSVAVTSTSTSPKPTSGSTVR</sequence>
<evidence type="ECO:0000256" key="1">
    <source>
        <dbReference type="SAM" id="MobiDB-lite"/>
    </source>
</evidence>
<accession>A0A139H9R8</accession>
<dbReference type="Gene3D" id="3.20.20.80">
    <property type="entry name" value="Glycosidases"/>
    <property type="match status" value="1"/>
</dbReference>
<evidence type="ECO:0000313" key="2">
    <source>
        <dbReference type="EMBL" id="KXS99128.1"/>
    </source>
</evidence>
<name>A0A139H9R8_9PEZI</name>
<evidence type="ECO:0000313" key="3">
    <source>
        <dbReference type="Proteomes" id="UP000073492"/>
    </source>
</evidence>
<comment type="caution">
    <text evidence="2">The sequence shown here is derived from an EMBL/GenBank/DDBJ whole genome shotgun (WGS) entry which is preliminary data.</text>
</comment>
<gene>
    <name evidence="2" type="ORF">AC579_2664</name>
</gene>
<feature type="region of interest" description="Disordered" evidence="1">
    <location>
        <begin position="565"/>
        <end position="591"/>
    </location>
</feature>
<dbReference type="Proteomes" id="UP000073492">
    <property type="component" value="Unassembled WGS sequence"/>
</dbReference>
<dbReference type="AlphaFoldDB" id="A0A139H9R8"/>
<dbReference type="OrthoDB" id="29024at2759"/>
<proteinExistence type="predicted"/>
<organism evidence="2 3">
    <name type="scientific">Pseudocercospora musae</name>
    <dbReference type="NCBI Taxonomy" id="113226"/>
    <lineage>
        <taxon>Eukaryota</taxon>
        <taxon>Fungi</taxon>
        <taxon>Dikarya</taxon>
        <taxon>Ascomycota</taxon>
        <taxon>Pezizomycotina</taxon>
        <taxon>Dothideomycetes</taxon>
        <taxon>Dothideomycetidae</taxon>
        <taxon>Mycosphaerellales</taxon>
        <taxon>Mycosphaerellaceae</taxon>
        <taxon>Pseudocercospora</taxon>
    </lineage>
</organism>
<dbReference type="GO" id="GO:0051118">
    <property type="term" value="F:glucan endo-1,3-alpha-glucosidase activity"/>
    <property type="evidence" value="ECO:0007669"/>
    <property type="project" value="InterPro"/>
</dbReference>
<protein>
    <submittedName>
        <fullName evidence="2">Uncharacterized protein</fullName>
    </submittedName>
</protein>
<dbReference type="EMBL" id="LFZO01000723">
    <property type="protein sequence ID" value="KXS99128.1"/>
    <property type="molecule type" value="Genomic_DNA"/>
</dbReference>
<reference evidence="2 3" key="1">
    <citation type="submission" date="2015-07" db="EMBL/GenBank/DDBJ databases">
        <title>Comparative genomics of the Sigatoka disease complex on banana suggests a link between parallel evolutionary changes in Pseudocercospora fijiensis and Pseudocercospora eumusae and increased virulence on the banana host.</title>
        <authorList>
            <person name="Chang T.-C."/>
            <person name="Salvucci A."/>
            <person name="Crous P.W."/>
            <person name="Stergiopoulos I."/>
        </authorList>
    </citation>
    <scope>NUCLEOTIDE SEQUENCE [LARGE SCALE GENOMIC DNA]</scope>
    <source>
        <strain evidence="2 3">CBS 116634</strain>
    </source>
</reference>
<keyword evidence="3" id="KW-1185">Reference proteome</keyword>
<dbReference type="InterPro" id="IPR005197">
    <property type="entry name" value="Glyco_hydro_71"/>
</dbReference>